<keyword evidence="2" id="KW-1185">Reference proteome</keyword>
<dbReference type="RefSeq" id="WP_345143473.1">
    <property type="nucleotide sequence ID" value="NZ_BAABDU010000003.1"/>
</dbReference>
<name>A0ABP7GK94_9FLAO</name>
<evidence type="ECO:0000313" key="2">
    <source>
        <dbReference type="Proteomes" id="UP001500748"/>
    </source>
</evidence>
<sequence>MEKILAYIDLLGFTKMIENDHKKAEELLLKFYDIAFRIIKDDERLKGNISSDCLLVYSEDYAALINCLAEIYRECFLLNDSFTNADFYLLPRGAVSVGAMTIGERDTSLAITKDFMIGKALVHSSKLEPQIKGSRLLIAVNAEDEQQKTALLENKEIRSALYQNCTFKFWPGYHYVDALWFLDLYKEPEEQRKEILQLLKIAIKLTKSNSQNTKIAEHYINTLRIGLLSYSKFVENGNDAMFQTIMQDFKNDEYWFLWLTVIEIAINRKEELKNADWSLVLIFYKKVSLEKSWMFVIEEINKPEKLYLKKALQTFID</sequence>
<dbReference type="Proteomes" id="UP001500748">
    <property type="component" value="Unassembled WGS sequence"/>
</dbReference>
<reference evidence="2" key="1">
    <citation type="journal article" date="2019" name="Int. J. Syst. Evol. Microbiol.">
        <title>The Global Catalogue of Microorganisms (GCM) 10K type strain sequencing project: providing services to taxonomists for standard genome sequencing and annotation.</title>
        <authorList>
            <consortium name="The Broad Institute Genomics Platform"/>
            <consortium name="The Broad Institute Genome Sequencing Center for Infectious Disease"/>
            <person name="Wu L."/>
            <person name="Ma J."/>
        </authorList>
    </citation>
    <scope>NUCLEOTIDE SEQUENCE [LARGE SCALE GENOMIC DNA]</scope>
    <source>
        <strain evidence="2">JCM 17337</strain>
    </source>
</reference>
<accession>A0ABP7GK94</accession>
<proteinExistence type="predicted"/>
<organism evidence="1 2">
    <name type="scientific">Flavobacterium ginsengiterrae</name>
    <dbReference type="NCBI Taxonomy" id="871695"/>
    <lineage>
        <taxon>Bacteria</taxon>
        <taxon>Pseudomonadati</taxon>
        <taxon>Bacteroidota</taxon>
        <taxon>Flavobacteriia</taxon>
        <taxon>Flavobacteriales</taxon>
        <taxon>Flavobacteriaceae</taxon>
        <taxon>Flavobacterium</taxon>
    </lineage>
</organism>
<comment type="caution">
    <text evidence="1">The sequence shown here is derived from an EMBL/GenBank/DDBJ whole genome shotgun (WGS) entry which is preliminary data.</text>
</comment>
<dbReference type="EMBL" id="BAABDU010000003">
    <property type="protein sequence ID" value="GAA3766573.1"/>
    <property type="molecule type" value="Genomic_DNA"/>
</dbReference>
<evidence type="ECO:0000313" key="1">
    <source>
        <dbReference type="EMBL" id="GAA3766573.1"/>
    </source>
</evidence>
<protein>
    <recommendedName>
        <fullName evidence="3">Class 3 adenylate cyclase</fullName>
    </recommendedName>
</protein>
<evidence type="ECO:0008006" key="3">
    <source>
        <dbReference type="Google" id="ProtNLM"/>
    </source>
</evidence>
<gene>
    <name evidence="1" type="ORF">GCM10022423_19060</name>
</gene>